<dbReference type="Gene3D" id="1.20.120.580">
    <property type="entry name" value="bsu32300-like"/>
    <property type="match status" value="1"/>
</dbReference>
<comment type="caution">
    <text evidence="7">The sequence shown here is derived from an EMBL/GenBank/DDBJ whole genome shotgun (WGS) entry which is preliminary data.</text>
</comment>
<reference evidence="8" key="1">
    <citation type="journal article" date="2019" name="Int. J. Syst. Evol. Microbiol.">
        <title>The Global Catalogue of Microorganisms (GCM) 10K type strain sequencing project: providing services to taxonomists for standard genome sequencing and annotation.</title>
        <authorList>
            <consortium name="The Broad Institute Genomics Platform"/>
            <consortium name="The Broad Institute Genome Sequencing Center for Infectious Disease"/>
            <person name="Wu L."/>
            <person name="Ma J."/>
        </authorList>
    </citation>
    <scope>NUCLEOTIDE SEQUENCE [LARGE SCALE GENOMIC DNA]</scope>
    <source>
        <strain evidence="8">CGMCC 1.12479</strain>
    </source>
</reference>
<name>A0ABQ1MG85_9BACT</name>
<keyword evidence="8" id="KW-1185">Reference proteome</keyword>
<evidence type="ECO:0000256" key="6">
    <source>
        <dbReference type="ARBA" id="ARBA00024207"/>
    </source>
</evidence>
<dbReference type="InterPro" id="IPR051813">
    <property type="entry name" value="HepT_RNase_toxin"/>
</dbReference>
<accession>A0ABQ1MG85</accession>
<evidence type="ECO:0000256" key="3">
    <source>
        <dbReference type="ARBA" id="ARBA00022722"/>
    </source>
</evidence>
<keyword evidence="4" id="KW-0547">Nucleotide-binding</keyword>
<organism evidence="7 8">
    <name type="scientific">Belliella aquatica</name>
    <dbReference type="NCBI Taxonomy" id="1323734"/>
    <lineage>
        <taxon>Bacteria</taxon>
        <taxon>Pseudomonadati</taxon>
        <taxon>Bacteroidota</taxon>
        <taxon>Cytophagia</taxon>
        <taxon>Cytophagales</taxon>
        <taxon>Cyclobacteriaceae</taxon>
        <taxon>Belliella</taxon>
    </lineage>
</organism>
<evidence type="ECO:0000256" key="1">
    <source>
        <dbReference type="ARBA" id="ARBA00022553"/>
    </source>
</evidence>
<evidence type="ECO:0000313" key="7">
    <source>
        <dbReference type="EMBL" id="GGC40133.1"/>
    </source>
</evidence>
<sequence>MDDRIAKWLFDIQLAGTEIQTFIDQYKIESVIDYSQNIILKKAIERNLEIIGEAVNRIVKRDNTFLETLPESRSIIGLRNIIIHAYDGISDEMIWSVVNQHLPVLLKQVDQVMGNWKN</sequence>
<protein>
    <submittedName>
        <fullName evidence="7">Antitoxin</fullName>
    </submittedName>
</protein>
<proteinExistence type="inferred from homology"/>
<dbReference type="PANTHER" id="PTHR34139">
    <property type="entry name" value="UPF0331 PROTEIN MJ0127"/>
    <property type="match status" value="1"/>
</dbReference>
<evidence type="ECO:0000313" key="8">
    <source>
        <dbReference type="Proteomes" id="UP000635885"/>
    </source>
</evidence>
<keyword evidence="1" id="KW-0597">Phosphoprotein</keyword>
<dbReference type="RefSeq" id="WP_188442070.1">
    <property type="nucleotide sequence ID" value="NZ_BMFD01000005.1"/>
</dbReference>
<dbReference type="Pfam" id="PF01934">
    <property type="entry name" value="HepT-like"/>
    <property type="match status" value="1"/>
</dbReference>
<keyword evidence="3" id="KW-0540">Nuclease</keyword>
<comment type="similarity">
    <text evidence="6">Belongs to the HepT RNase toxin family.</text>
</comment>
<keyword evidence="2" id="KW-1277">Toxin-antitoxin system</keyword>
<evidence type="ECO:0000256" key="2">
    <source>
        <dbReference type="ARBA" id="ARBA00022649"/>
    </source>
</evidence>
<keyword evidence="5" id="KW-0378">Hydrolase</keyword>
<dbReference type="PANTHER" id="PTHR34139:SF1">
    <property type="entry name" value="RNASE MJ1380-RELATED"/>
    <property type="match status" value="1"/>
</dbReference>
<dbReference type="InterPro" id="IPR037038">
    <property type="entry name" value="HepT-like_sf"/>
</dbReference>
<dbReference type="Proteomes" id="UP000635885">
    <property type="component" value="Unassembled WGS sequence"/>
</dbReference>
<dbReference type="InterPro" id="IPR008201">
    <property type="entry name" value="HepT-like"/>
</dbReference>
<evidence type="ECO:0000256" key="5">
    <source>
        <dbReference type="ARBA" id="ARBA00022801"/>
    </source>
</evidence>
<evidence type="ECO:0000256" key="4">
    <source>
        <dbReference type="ARBA" id="ARBA00022741"/>
    </source>
</evidence>
<dbReference type="EMBL" id="BMFD01000005">
    <property type="protein sequence ID" value="GGC40133.1"/>
    <property type="molecule type" value="Genomic_DNA"/>
</dbReference>
<gene>
    <name evidence="7" type="ORF">GCM10010993_18600</name>
</gene>